<gene>
    <name evidence="2" type="ORF">EGW08_021221</name>
</gene>
<evidence type="ECO:0000313" key="2">
    <source>
        <dbReference type="EMBL" id="RUS71019.1"/>
    </source>
</evidence>
<keyword evidence="1" id="KW-1133">Transmembrane helix</keyword>
<dbReference type="EMBL" id="RQTK01001286">
    <property type="protein sequence ID" value="RUS71019.1"/>
    <property type="molecule type" value="Genomic_DNA"/>
</dbReference>
<name>A0A3S1AXQ4_ELYCH</name>
<reference evidence="2 3" key="1">
    <citation type="submission" date="2019-01" db="EMBL/GenBank/DDBJ databases">
        <title>A draft genome assembly of the solar-powered sea slug Elysia chlorotica.</title>
        <authorList>
            <person name="Cai H."/>
            <person name="Li Q."/>
            <person name="Fang X."/>
            <person name="Li J."/>
            <person name="Curtis N.E."/>
            <person name="Altenburger A."/>
            <person name="Shibata T."/>
            <person name="Feng M."/>
            <person name="Maeda T."/>
            <person name="Schwartz J.A."/>
            <person name="Shigenobu S."/>
            <person name="Lundholm N."/>
            <person name="Nishiyama T."/>
            <person name="Yang H."/>
            <person name="Hasebe M."/>
            <person name="Li S."/>
            <person name="Pierce S.K."/>
            <person name="Wang J."/>
        </authorList>
    </citation>
    <scope>NUCLEOTIDE SEQUENCE [LARGE SCALE GENOMIC DNA]</scope>
    <source>
        <strain evidence="2">EC2010</strain>
        <tissue evidence="2">Whole organism of an adult</tissue>
    </source>
</reference>
<dbReference type="Proteomes" id="UP000271974">
    <property type="component" value="Unassembled WGS sequence"/>
</dbReference>
<keyword evidence="1" id="KW-0472">Membrane</keyword>
<protein>
    <submittedName>
        <fullName evidence="2">Uncharacterized protein</fullName>
    </submittedName>
</protein>
<accession>A0A3S1AXQ4</accession>
<feature type="non-terminal residue" evidence="2">
    <location>
        <position position="1"/>
    </location>
</feature>
<organism evidence="2 3">
    <name type="scientific">Elysia chlorotica</name>
    <name type="common">Eastern emerald elysia</name>
    <name type="synonym">Sea slug</name>
    <dbReference type="NCBI Taxonomy" id="188477"/>
    <lineage>
        <taxon>Eukaryota</taxon>
        <taxon>Metazoa</taxon>
        <taxon>Spiralia</taxon>
        <taxon>Lophotrochozoa</taxon>
        <taxon>Mollusca</taxon>
        <taxon>Gastropoda</taxon>
        <taxon>Heterobranchia</taxon>
        <taxon>Euthyneura</taxon>
        <taxon>Panpulmonata</taxon>
        <taxon>Sacoglossa</taxon>
        <taxon>Placobranchoidea</taxon>
        <taxon>Plakobranchidae</taxon>
        <taxon>Elysia</taxon>
    </lineage>
</organism>
<sequence length="256" mass="27607">SVTLLPATLFRGSYLVTVVDLLAKAKEIYVVVIARTIDSRSVEFVSETGVTAIPDFCEDVSGTEWSGCYHKLVSATAGAVYRVQVDPRKPDSSGFGAYIFAKMESAQRLLCYQLGLPALTQTDLEDVYDYAEFEQSLKSKPICEAVAAPPAENASSACEATTASPASTPGPLTSEQLENVLEEITTRLTVPKAGLSSVKRTKVSVPDHRVSSTSMGYFSLVFIAAFLGLVIVSDLRKLFVDMRIATRNIRAAFGKS</sequence>
<keyword evidence="1" id="KW-0812">Transmembrane</keyword>
<dbReference type="OrthoDB" id="6157674at2759"/>
<evidence type="ECO:0000313" key="3">
    <source>
        <dbReference type="Proteomes" id="UP000271974"/>
    </source>
</evidence>
<evidence type="ECO:0000256" key="1">
    <source>
        <dbReference type="SAM" id="Phobius"/>
    </source>
</evidence>
<dbReference type="AlphaFoldDB" id="A0A3S1AXQ4"/>
<feature type="transmembrane region" description="Helical" evidence="1">
    <location>
        <begin position="215"/>
        <end position="233"/>
    </location>
</feature>
<keyword evidence="3" id="KW-1185">Reference proteome</keyword>
<proteinExistence type="predicted"/>
<comment type="caution">
    <text evidence="2">The sequence shown here is derived from an EMBL/GenBank/DDBJ whole genome shotgun (WGS) entry which is preliminary data.</text>
</comment>